<comment type="caution">
    <text evidence="1">The sequence shown here is derived from an EMBL/GenBank/DDBJ whole genome shotgun (WGS) entry which is preliminary data.</text>
</comment>
<evidence type="ECO:0000313" key="2">
    <source>
        <dbReference type="Proteomes" id="UP000499080"/>
    </source>
</evidence>
<sequence length="84" mass="9774">MTQWNKNKSLLTTRRHYEMKLHQALSTILEYTMKTLLLTLLKKPLLTKAPYPDPEHGRNFSLTSGRCLFSRGNNASLVHYVAER</sequence>
<organism evidence="1 2">
    <name type="scientific">Araneus ventricosus</name>
    <name type="common">Orbweaver spider</name>
    <name type="synonym">Epeira ventricosa</name>
    <dbReference type="NCBI Taxonomy" id="182803"/>
    <lineage>
        <taxon>Eukaryota</taxon>
        <taxon>Metazoa</taxon>
        <taxon>Ecdysozoa</taxon>
        <taxon>Arthropoda</taxon>
        <taxon>Chelicerata</taxon>
        <taxon>Arachnida</taxon>
        <taxon>Araneae</taxon>
        <taxon>Araneomorphae</taxon>
        <taxon>Entelegynae</taxon>
        <taxon>Araneoidea</taxon>
        <taxon>Araneidae</taxon>
        <taxon>Araneus</taxon>
    </lineage>
</organism>
<dbReference type="EMBL" id="BGPR01003711">
    <property type="protein sequence ID" value="GBM91510.1"/>
    <property type="molecule type" value="Genomic_DNA"/>
</dbReference>
<dbReference type="AlphaFoldDB" id="A0A4Y2JN93"/>
<evidence type="ECO:0000313" key="1">
    <source>
        <dbReference type="EMBL" id="GBM91510.1"/>
    </source>
</evidence>
<accession>A0A4Y2JN93</accession>
<keyword evidence="2" id="KW-1185">Reference proteome</keyword>
<dbReference type="Proteomes" id="UP000499080">
    <property type="component" value="Unassembled WGS sequence"/>
</dbReference>
<protein>
    <submittedName>
        <fullName evidence="1">Uncharacterized protein</fullName>
    </submittedName>
</protein>
<name>A0A4Y2JN93_ARAVE</name>
<reference evidence="1 2" key="1">
    <citation type="journal article" date="2019" name="Sci. Rep.">
        <title>Orb-weaving spider Araneus ventricosus genome elucidates the spidroin gene catalogue.</title>
        <authorList>
            <person name="Kono N."/>
            <person name="Nakamura H."/>
            <person name="Ohtoshi R."/>
            <person name="Moran D.A.P."/>
            <person name="Shinohara A."/>
            <person name="Yoshida Y."/>
            <person name="Fujiwara M."/>
            <person name="Mori M."/>
            <person name="Tomita M."/>
            <person name="Arakawa K."/>
        </authorList>
    </citation>
    <scope>NUCLEOTIDE SEQUENCE [LARGE SCALE GENOMIC DNA]</scope>
</reference>
<proteinExistence type="predicted"/>
<gene>
    <name evidence="1" type="ORF">AVEN_118228_1</name>
</gene>